<dbReference type="InterPro" id="IPR010828">
    <property type="entry name" value="Atf2/Sli1-like"/>
</dbReference>
<dbReference type="InterPro" id="IPR052058">
    <property type="entry name" value="Alcohol_O-acetyltransferase"/>
</dbReference>
<dbReference type="AlphaFoldDB" id="A0A3M7ME65"/>
<evidence type="ECO:0000313" key="2">
    <source>
        <dbReference type="Proteomes" id="UP000265663"/>
    </source>
</evidence>
<dbReference type="Proteomes" id="UP000265663">
    <property type="component" value="Unassembled WGS sequence"/>
</dbReference>
<dbReference type="PANTHER" id="PTHR28037">
    <property type="entry name" value="ALCOHOL O-ACETYLTRANSFERASE 1-RELATED"/>
    <property type="match status" value="1"/>
</dbReference>
<dbReference type="PANTHER" id="PTHR28037:SF1">
    <property type="entry name" value="ALCOHOL O-ACETYLTRANSFERASE 1-RELATED"/>
    <property type="match status" value="1"/>
</dbReference>
<keyword evidence="2" id="KW-1185">Reference proteome</keyword>
<organism evidence="1 2">
    <name type="scientific">Pyrenophora seminiperda CCB06</name>
    <dbReference type="NCBI Taxonomy" id="1302712"/>
    <lineage>
        <taxon>Eukaryota</taxon>
        <taxon>Fungi</taxon>
        <taxon>Dikarya</taxon>
        <taxon>Ascomycota</taxon>
        <taxon>Pezizomycotina</taxon>
        <taxon>Dothideomycetes</taxon>
        <taxon>Pleosporomycetidae</taxon>
        <taxon>Pleosporales</taxon>
        <taxon>Pleosporineae</taxon>
        <taxon>Pleosporaceae</taxon>
        <taxon>Pyrenophora</taxon>
    </lineage>
</organism>
<dbReference type="SUPFAM" id="SSF52777">
    <property type="entry name" value="CoA-dependent acyltransferases"/>
    <property type="match status" value="1"/>
</dbReference>
<name>A0A3M7ME65_9PLEO</name>
<sequence length="464" mass="52078">MCACVTATYSSPIATRSLESLVYAALRILINDHPILSAIPVNEHTNKPYFARLPQIDLRTCTQFLERNKPFSPTKAGEVDVELGELLESQHKLDWNEDIGTRPFWRVTVLHSPGVEDEFTLSWFFHHGISDGTSALLFHQGLLAAFNSFDFRKESEPLEDGLIVVTSKALDLFPPLERMHKLPISLSFLLKELWDDTFNHRHPKLWTGGKINNDPQAKNMRFRSIVLSEDKTNKLVGLSRQNKTTLTATMETIIAAATLANLDSSKYDRIVSDGAMSLRRFLSLPETSIEEQIGVYVSMYLNTHVHPSSVASEKERRLAEDMTALDIFSWEKAREVCSTITKEVEKNGKNSRSALLGWTGNQRKYWLDRVGKNRTESIELTNIGAWKQRPGIVDGNWELGRMTFSQCSAVAGSAYSAAIVTGGDGCMSIGFSWLDGVVDMLLMQRLIDSVQECIDELAAGKKKF</sequence>
<reference evidence="1 2" key="1">
    <citation type="journal article" date="2014" name="PLoS ONE">
        <title>De novo Genome Assembly of the Fungal Plant Pathogen Pyrenophora semeniperda.</title>
        <authorList>
            <person name="Soliai M.M."/>
            <person name="Meyer S.E."/>
            <person name="Udall J.A."/>
            <person name="Elzinga D.E."/>
            <person name="Hermansen R.A."/>
            <person name="Bodily P.M."/>
            <person name="Hart A.A."/>
            <person name="Coleman C.E."/>
        </authorList>
    </citation>
    <scope>NUCLEOTIDE SEQUENCE [LARGE SCALE GENOMIC DNA]</scope>
    <source>
        <strain evidence="1 2">CCB06</strain>
        <tissue evidence="1">Mycelium</tissue>
    </source>
</reference>
<dbReference type="Gene3D" id="3.30.559.10">
    <property type="entry name" value="Chloramphenicol acetyltransferase-like domain"/>
    <property type="match status" value="1"/>
</dbReference>
<proteinExistence type="predicted"/>
<dbReference type="OrthoDB" id="2150604at2759"/>
<keyword evidence="1" id="KW-0808">Transferase</keyword>
<accession>A0A3M7ME65</accession>
<dbReference type="Pfam" id="PF07247">
    <property type="entry name" value="AATase"/>
    <property type="match status" value="1"/>
</dbReference>
<evidence type="ECO:0000313" key="1">
    <source>
        <dbReference type="EMBL" id="RMZ72664.1"/>
    </source>
</evidence>
<dbReference type="InterPro" id="IPR023213">
    <property type="entry name" value="CAT-like_dom_sf"/>
</dbReference>
<protein>
    <submittedName>
        <fullName evidence="1">Alcohol acetyltransferase</fullName>
    </submittedName>
</protein>
<dbReference type="GO" id="GO:0008080">
    <property type="term" value="F:N-acetyltransferase activity"/>
    <property type="evidence" value="ECO:0007669"/>
    <property type="project" value="TreeGrafter"/>
</dbReference>
<dbReference type="EMBL" id="KE747833">
    <property type="protein sequence ID" value="RMZ72664.1"/>
    <property type="molecule type" value="Genomic_DNA"/>
</dbReference>
<gene>
    <name evidence="1" type="ORF">GMOD_00007679</name>
</gene>